<evidence type="ECO:0000313" key="3">
    <source>
        <dbReference type="EMBL" id="CAD7012914.1"/>
    </source>
</evidence>
<sequence length="135" mass="14880">MPLLVLMLVPRWAKLSTTSKLCLSTVTWVPNRKYAVCLTPGDTLSCLRSLSDPYAFLFSLEIAVIKAAVVVANFINIIGGSFMLFLNIVLSPFSSAAHITFYNNIFNKSPDKYSLCLKPRLVSNGLLLISVYTVS</sequence>
<dbReference type="AlphaFoldDB" id="A0A811VD28"/>
<evidence type="ECO:0000256" key="1">
    <source>
        <dbReference type="SAM" id="Phobius"/>
    </source>
</evidence>
<dbReference type="EMBL" id="CAJHJT010000056">
    <property type="protein sequence ID" value="CAD7012914.1"/>
    <property type="molecule type" value="Genomic_DNA"/>
</dbReference>
<accession>A0A811VD28</accession>
<feature type="signal peptide" evidence="2">
    <location>
        <begin position="1"/>
        <end position="18"/>
    </location>
</feature>
<feature type="transmembrane region" description="Helical" evidence="1">
    <location>
        <begin position="54"/>
        <end position="75"/>
    </location>
</feature>
<feature type="chain" id="PRO_5032434124" evidence="2">
    <location>
        <begin position="19"/>
        <end position="135"/>
    </location>
</feature>
<organism evidence="3 4">
    <name type="scientific">Ceratitis capitata</name>
    <name type="common">Mediterranean fruit fly</name>
    <name type="synonym">Tephritis capitata</name>
    <dbReference type="NCBI Taxonomy" id="7213"/>
    <lineage>
        <taxon>Eukaryota</taxon>
        <taxon>Metazoa</taxon>
        <taxon>Ecdysozoa</taxon>
        <taxon>Arthropoda</taxon>
        <taxon>Hexapoda</taxon>
        <taxon>Insecta</taxon>
        <taxon>Pterygota</taxon>
        <taxon>Neoptera</taxon>
        <taxon>Endopterygota</taxon>
        <taxon>Diptera</taxon>
        <taxon>Brachycera</taxon>
        <taxon>Muscomorpha</taxon>
        <taxon>Tephritoidea</taxon>
        <taxon>Tephritidae</taxon>
        <taxon>Ceratitis</taxon>
        <taxon>Ceratitis</taxon>
    </lineage>
</organism>
<keyword evidence="1" id="KW-0812">Transmembrane</keyword>
<keyword evidence="4" id="KW-1185">Reference proteome</keyword>
<name>A0A811VD28_CERCA</name>
<protein>
    <submittedName>
        <fullName evidence="3">(Mediterranean fruit fly) hypothetical protein</fullName>
    </submittedName>
</protein>
<keyword evidence="1" id="KW-1133">Transmembrane helix</keyword>
<evidence type="ECO:0000256" key="2">
    <source>
        <dbReference type="SAM" id="SignalP"/>
    </source>
</evidence>
<comment type="caution">
    <text evidence="3">The sequence shown here is derived from an EMBL/GenBank/DDBJ whole genome shotgun (WGS) entry which is preliminary data.</text>
</comment>
<proteinExistence type="predicted"/>
<keyword evidence="2" id="KW-0732">Signal</keyword>
<dbReference type="Proteomes" id="UP000606786">
    <property type="component" value="Unassembled WGS sequence"/>
</dbReference>
<keyword evidence="1" id="KW-0472">Membrane</keyword>
<gene>
    <name evidence="3" type="ORF">CCAP1982_LOCUS21013</name>
</gene>
<evidence type="ECO:0000313" key="4">
    <source>
        <dbReference type="Proteomes" id="UP000606786"/>
    </source>
</evidence>
<feature type="transmembrane region" description="Helical" evidence="1">
    <location>
        <begin position="82"/>
        <end position="102"/>
    </location>
</feature>
<reference evidence="3" key="1">
    <citation type="submission" date="2020-11" db="EMBL/GenBank/DDBJ databases">
        <authorList>
            <person name="Whitehead M."/>
        </authorList>
    </citation>
    <scope>NUCLEOTIDE SEQUENCE</scope>
    <source>
        <strain evidence="3">EGII</strain>
    </source>
</reference>